<dbReference type="InterPro" id="IPR045053">
    <property type="entry name" value="MAN-like"/>
</dbReference>
<comment type="catalytic activity">
    <reaction evidence="1">
        <text>Random hydrolysis of (1-&gt;4)-beta-D-mannosidic linkages in mannans, galactomannans and glucomannans.</text>
        <dbReference type="EC" id="3.2.1.78"/>
    </reaction>
</comment>
<evidence type="ECO:0000256" key="4">
    <source>
        <dbReference type="ARBA" id="ARBA00012706"/>
    </source>
</evidence>
<organism evidence="12 13">
    <name type="scientific">Venturia effusa</name>
    <dbReference type="NCBI Taxonomy" id="50376"/>
    <lineage>
        <taxon>Eukaryota</taxon>
        <taxon>Fungi</taxon>
        <taxon>Dikarya</taxon>
        <taxon>Ascomycota</taxon>
        <taxon>Pezizomycotina</taxon>
        <taxon>Dothideomycetes</taxon>
        <taxon>Pleosporomycetidae</taxon>
        <taxon>Venturiales</taxon>
        <taxon>Venturiaceae</taxon>
        <taxon>Venturia</taxon>
    </lineage>
</organism>
<evidence type="ECO:0000256" key="5">
    <source>
        <dbReference type="ARBA" id="ARBA00022525"/>
    </source>
</evidence>
<keyword evidence="13" id="KW-1185">Reference proteome</keyword>
<keyword evidence="5" id="KW-0964">Secreted</keyword>
<evidence type="ECO:0000313" key="13">
    <source>
        <dbReference type="Proteomes" id="UP000316270"/>
    </source>
</evidence>
<evidence type="ECO:0000256" key="7">
    <source>
        <dbReference type="ARBA" id="ARBA00022801"/>
    </source>
</evidence>
<dbReference type="GO" id="GO:0016985">
    <property type="term" value="F:mannan endo-1,4-beta-mannosidase activity"/>
    <property type="evidence" value="ECO:0007669"/>
    <property type="project" value="UniProtKB-EC"/>
</dbReference>
<dbReference type="OrthoDB" id="406631at2759"/>
<dbReference type="EC" id="3.2.1.78" evidence="4"/>
<dbReference type="FunFam" id="3.20.20.80:FF:000076">
    <property type="entry name" value="Mannan endo-1,4-beta-mannosidase A"/>
    <property type="match status" value="1"/>
</dbReference>
<dbReference type="EMBL" id="CP042194">
    <property type="protein sequence ID" value="QDS73578.1"/>
    <property type="molecule type" value="Genomic_DNA"/>
</dbReference>
<feature type="chain" id="PRO_5022111730" description="mannan endo-1,4-beta-mannosidase" evidence="10">
    <location>
        <begin position="20"/>
        <end position="380"/>
    </location>
</feature>
<evidence type="ECO:0000256" key="9">
    <source>
        <dbReference type="RuleBase" id="RU361153"/>
    </source>
</evidence>
<dbReference type="AlphaFoldDB" id="A0A517LD58"/>
<sequence>MRLSILSTVLAVSASFCAAAPAAVATQDTFTKVTSGLKFEIDGVAKYWAGTNGYWIPFLMNNTDIDITFDHIAAAGMKIVRTWGFNDVTAVPSKGTPWFQSFVPGAQPVINLGAEGLQRLDYVVASAAKRGIKLIIPFVNNWGDYGGMAAYAKYYNLNVANNNNSAWYNSAAAQTQYQAYIKAVVSRYVNSTAILGWELANEPRCNGCPTSTITTWATSTSKFIKSIDKNHLVAMGDEGFGLPSDGTTYPYSYGEGVDFAKNLAIPDLDFGTLHLYPESWSITTESGTPWVQAHAKACVAAKKPCLFEEYGVKDTAKCTNIRPWQKASLATEGMAGDLYWQAGETLSYGKSHDDGNTVYPGDANWQCMVVEHGVEVKAKV</sequence>
<dbReference type="InterPro" id="IPR018087">
    <property type="entry name" value="Glyco_hydro_5_CS"/>
</dbReference>
<dbReference type="Gene3D" id="3.20.20.80">
    <property type="entry name" value="Glycosidases"/>
    <property type="match status" value="1"/>
</dbReference>
<comment type="subcellular location">
    <subcellularLocation>
        <location evidence="2">Secreted</location>
    </subcellularLocation>
</comment>
<dbReference type="PROSITE" id="PS00659">
    <property type="entry name" value="GLYCOSYL_HYDROL_F5"/>
    <property type="match status" value="1"/>
</dbReference>
<dbReference type="InterPro" id="IPR001547">
    <property type="entry name" value="Glyco_hydro_5"/>
</dbReference>
<dbReference type="PANTHER" id="PTHR31451:SF39">
    <property type="entry name" value="MANNAN ENDO-1,4-BETA-MANNOSIDASE 1"/>
    <property type="match status" value="1"/>
</dbReference>
<evidence type="ECO:0000256" key="8">
    <source>
        <dbReference type="ARBA" id="ARBA00023295"/>
    </source>
</evidence>
<keyword evidence="7 9" id="KW-0378">Hydrolase</keyword>
<proteinExistence type="inferred from homology"/>
<evidence type="ECO:0000256" key="10">
    <source>
        <dbReference type="SAM" id="SignalP"/>
    </source>
</evidence>
<evidence type="ECO:0000256" key="6">
    <source>
        <dbReference type="ARBA" id="ARBA00022729"/>
    </source>
</evidence>
<reference evidence="12 13" key="1">
    <citation type="submission" date="2019-07" db="EMBL/GenBank/DDBJ databases">
        <title>Finished genome of Venturia effusa.</title>
        <authorList>
            <person name="Young C.A."/>
            <person name="Cox M.P."/>
            <person name="Ganley A.R.D."/>
            <person name="David W.J."/>
        </authorList>
    </citation>
    <scope>NUCLEOTIDE SEQUENCE [LARGE SCALE GENOMIC DNA]</scope>
    <source>
        <strain evidence="13">albino</strain>
    </source>
</reference>
<protein>
    <recommendedName>
        <fullName evidence="4">mannan endo-1,4-beta-mannosidase</fullName>
        <ecNumber evidence="4">3.2.1.78</ecNumber>
    </recommendedName>
</protein>
<feature type="domain" description="Glycoside hydrolase family 5" evidence="11">
    <location>
        <begin position="72"/>
        <end position="343"/>
    </location>
</feature>
<keyword evidence="8 9" id="KW-0326">Glycosidase</keyword>
<dbReference type="GO" id="GO:0046355">
    <property type="term" value="P:mannan catabolic process"/>
    <property type="evidence" value="ECO:0007669"/>
    <property type="project" value="UniProtKB-ARBA"/>
</dbReference>
<evidence type="ECO:0000313" key="12">
    <source>
        <dbReference type="EMBL" id="QDS73578.1"/>
    </source>
</evidence>
<comment type="similarity">
    <text evidence="3 9">Belongs to the glycosyl hydrolase 5 (cellulase A) family.</text>
</comment>
<dbReference type="PANTHER" id="PTHR31451">
    <property type="match status" value="1"/>
</dbReference>
<accession>A0A517LD58</accession>
<dbReference type="Pfam" id="PF00150">
    <property type="entry name" value="Cellulase"/>
    <property type="match status" value="1"/>
</dbReference>
<dbReference type="GO" id="GO:0005576">
    <property type="term" value="C:extracellular region"/>
    <property type="evidence" value="ECO:0007669"/>
    <property type="project" value="UniProtKB-SubCell"/>
</dbReference>
<name>A0A517LD58_9PEZI</name>
<feature type="signal peptide" evidence="10">
    <location>
        <begin position="1"/>
        <end position="19"/>
    </location>
</feature>
<dbReference type="STRING" id="50376.A0A517LD58"/>
<evidence type="ECO:0000259" key="11">
    <source>
        <dbReference type="Pfam" id="PF00150"/>
    </source>
</evidence>
<dbReference type="Proteomes" id="UP000316270">
    <property type="component" value="Chromosome 10"/>
</dbReference>
<evidence type="ECO:0000256" key="2">
    <source>
        <dbReference type="ARBA" id="ARBA00004613"/>
    </source>
</evidence>
<gene>
    <name evidence="12" type="ORF">FKW77_001249</name>
</gene>
<evidence type="ECO:0000256" key="1">
    <source>
        <dbReference type="ARBA" id="ARBA00001678"/>
    </source>
</evidence>
<dbReference type="SUPFAM" id="SSF51445">
    <property type="entry name" value="(Trans)glycosidases"/>
    <property type="match status" value="1"/>
</dbReference>
<evidence type="ECO:0000256" key="3">
    <source>
        <dbReference type="ARBA" id="ARBA00005641"/>
    </source>
</evidence>
<dbReference type="InterPro" id="IPR017853">
    <property type="entry name" value="GH"/>
</dbReference>
<keyword evidence="6 10" id="KW-0732">Signal</keyword>